<proteinExistence type="predicted"/>
<sequence>MHVEGEVLEVRQSKSRPEQGLVKVGTNSLNQDGGFVQISVGNVVVPRRSASSGEPQHDISQRSEA</sequence>
<reference evidence="1 2" key="1">
    <citation type="submission" date="2017-01" db="EMBL/GenBank/DDBJ databases">
        <authorList>
            <person name="Mah S.A."/>
            <person name="Swanson W.J."/>
            <person name="Moy G.W."/>
            <person name="Vacquier V.D."/>
        </authorList>
    </citation>
    <scope>NUCLEOTIDE SEQUENCE [LARGE SCALE GENOMIC DNA]</scope>
    <source>
        <strain evidence="1 2">DCY110</strain>
    </source>
</reference>
<accession>A0A1P8JRI0</accession>
<dbReference type="KEGG" id="rhy:RD110_03365"/>
<protein>
    <submittedName>
        <fullName evidence="1">Uncharacterized protein</fullName>
    </submittedName>
</protein>
<dbReference type="AlphaFoldDB" id="A0A1P8JRI0"/>
<dbReference type="EMBL" id="CP019236">
    <property type="protein sequence ID" value="APW36362.1"/>
    <property type="molecule type" value="Genomic_DNA"/>
</dbReference>
<gene>
    <name evidence="1" type="ORF">RD110_03365</name>
</gene>
<organism evidence="1 2">
    <name type="scientific">Rhodoferax koreensis</name>
    <dbReference type="NCBI Taxonomy" id="1842727"/>
    <lineage>
        <taxon>Bacteria</taxon>
        <taxon>Pseudomonadati</taxon>
        <taxon>Pseudomonadota</taxon>
        <taxon>Betaproteobacteria</taxon>
        <taxon>Burkholderiales</taxon>
        <taxon>Comamonadaceae</taxon>
        <taxon>Rhodoferax</taxon>
    </lineage>
</organism>
<dbReference type="SUPFAM" id="SSF54637">
    <property type="entry name" value="Thioesterase/thiol ester dehydrase-isomerase"/>
    <property type="match status" value="1"/>
</dbReference>
<dbReference type="Gene3D" id="3.10.129.10">
    <property type="entry name" value="Hotdog Thioesterase"/>
    <property type="match status" value="1"/>
</dbReference>
<name>A0A1P8JRI0_9BURK</name>
<evidence type="ECO:0000313" key="1">
    <source>
        <dbReference type="EMBL" id="APW36362.1"/>
    </source>
</evidence>
<evidence type="ECO:0000313" key="2">
    <source>
        <dbReference type="Proteomes" id="UP000186609"/>
    </source>
</evidence>
<keyword evidence="2" id="KW-1185">Reference proteome</keyword>
<dbReference type="STRING" id="1842727.RD110_03365"/>
<dbReference type="Proteomes" id="UP000186609">
    <property type="component" value="Chromosome"/>
</dbReference>
<dbReference type="InterPro" id="IPR029069">
    <property type="entry name" value="HotDog_dom_sf"/>
</dbReference>